<keyword evidence="2" id="KW-1185">Reference proteome</keyword>
<sequence>MLKISKTSVYEMWFQGLRDKTVKARINARLSRLSLGNHGDAKPVGHGVSELRIDYGPGYRVYYFQTGVELIILLAGGDKSTQARDIQTALQLRKDL</sequence>
<gene>
    <name evidence="1" type="ORF">FNU76_04715</name>
</gene>
<protein>
    <submittedName>
        <fullName evidence="1">Type II toxin-antitoxin system RelE/ParE family toxin</fullName>
    </submittedName>
</protein>
<evidence type="ECO:0000313" key="2">
    <source>
        <dbReference type="Proteomes" id="UP000317550"/>
    </source>
</evidence>
<dbReference type="KEGG" id="cari:FNU76_04715"/>
<dbReference type="NCBIfam" id="TIGR02683">
    <property type="entry name" value="upstrm_HI1419"/>
    <property type="match status" value="1"/>
</dbReference>
<dbReference type="Pfam" id="PF05973">
    <property type="entry name" value="Gp49"/>
    <property type="match status" value="1"/>
</dbReference>
<reference evidence="2" key="1">
    <citation type="submission" date="2019-07" db="EMBL/GenBank/DDBJ databases">
        <title>Chitinimonas sp. nov., isolated from Ny-Alesund, arctica soil.</title>
        <authorList>
            <person name="Xu Q."/>
            <person name="Peng F."/>
        </authorList>
    </citation>
    <scope>NUCLEOTIDE SEQUENCE [LARGE SCALE GENOMIC DNA]</scope>
    <source>
        <strain evidence="2">R3-44</strain>
    </source>
</reference>
<proteinExistence type="predicted"/>
<dbReference type="OrthoDB" id="9800258at2"/>
<accession>A0A516SC27</accession>
<dbReference type="AlphaFoldDB" id="A0A516SC27"/>
<dbReference type="PANTHER" id="PTHR41791">
    <property type="entry name" value="SSL7039 PROTEIN"/>
    <property type="match status" value="1"/>
</dbReference>
<dbReference type="PIRSF" id="PIRSF028744">
    <property type="entry name" value="Addict_mod_HI1419"/>
    <property type="match status" value="1"/>
</dbReference>
<dbReference type="EMBL" id="CP041730">
    <property type="protein sequence ID" value="QDQ25709.1"/>
    <property type="molecule type" value="Genomic_DNA"/>
</dbReference>
<evidence type="ECO:0000313" key="1">
    <source>
        <dbReference type="EMBL" id="QDQ25709.1"/>
    </source>
</evidence>
<organism evidence="1 2">
    <name type="scientific">Chitinimonas arctica</name>
    <dbReference type="NCBI Taxonomy" id="2594795"/>
    <lineage>
        <taxon>Bacteria</taxon>
        <taxon>Pseudomonadati</taxon>
        <taxon>Pseudomonadota</taxon>
        <taxon>Betaproteobacteria</taxon>
        <taxon>Neisseriales</taxon>
        <taxon>Chitinibacteraceae</taxon>
        <taxon>Chitinimonas</taxon>
    </lineage>
</organism>
<dbReference type="PANTHER" id="PTHR41791:SF1">
    <property type="entry name" value="SSL7039 PROTEIN"/>
    <property type="match status" value="1"/>
</dbReference>
<name>A0A516SC27_9NEIS</name>
<dbReference type="Proteomes" id="UP000317550">
    <property type="component" value="Chromosome"/>
</dbReference>
<dbReference type="RefSeq" id="WP_143856634.1">
    <property type="nucleotide sequence ID" value="NZ_CP041730.1"/>
</dbReference>
<dbReference type="InterPro" id="IPR014056">
    <property type="entry name" value="TypeIITA-like_toxin_pred"/>
</dbReference>
<dbReference type="InterPro" id="IPR009241">
    <property type="entry name" value="HigB-like"/>
</dbReference>